<dbReference type="EMBL" id="CATQJL010000305">
    <property type="protein sequence ID" value="CAJ0604551.1"/>
    <property type="molecule type" value="Genomic_DNA"/>
</dbReference>
<evidence type="ECO:0000256" key="3">
    <source>
        <dbReference type="ARBA" id="ARBA00022448"/>
    </source>
</evidence>
<protein>
    <recommendedName>
        <fullName evidence="10">Nucleoside transporter</fullName>
    </recommendedName>
</protein>
<evidence type="ECO:0000313" key="8">
    <source>
        <dbReference type="EMBL" id="CAJ0604551.1"/>
    </source>
</evidence>
<dbReference type="PANTHER" id="PTHR10332:SF36">
    <property type="entry name" value="EQUILIBRATIVE NUCLEOSIDE TRANSPORTER 1"/>
    <property type="match status" value="1"/>
</dbReference>
<feature type="transmembrane region" description="Helical" evidence="7">
    <location>
        <begin position="203"/>
        <end position="222"/>
    </location>
</feature>
<feature type="transmembrane region" description="Helical" evidence="7">
    <location>
        <begin position="369"/>
        <end position="391"/>
    </location>
</feature>
<name>A0AA36MAB8_CYLNA</name>
<accession>A0AA36MAB8</accession>
<dbReference type="GO" id="GO:0005337">
    <property type="term" value="F:nucleoside transmembrane transporter activity"/>
    <property type="evidence" value="ECO:0007669"/>
    <property type="project" value="InterPro"/>
</dbReference>
<dbReference type="Proteomes" id="UP001176961">
    <property type="component" value="Unassembled WGS sequence"/>
</dbReference>
<feature type="transmembrane region" description="Helical" evidence="7">
    <location>
        <begin position="332"/>
        <end position="349"/>
    </location>
</feature>
<evidence type="ECO:0000256" key="7">
    <source>
        <dbReference type="SAM" id="Phobius"/>
    </source>
</evidence>
<feature type="transmembrane region" description="Helical" evidence="7">
    <location>
        <begin position="99"/>
        <end position="121"/>
    </location>
</feature>
<feature type="transmembrane region" description="Helical" evidence="7">
    <location>
        <begin position="164"/>
        <end position="191"/>
    </location>
</feature>
<gene>
    <name evidence="8" type="ORF">CYNAS_LOCUS16534</name>
</gene>
<feature type="transmembrane region" description="Helical" evidence="7">
    <location>
        <begin position="70"/>
        <end position="92"/>
    </location>
</feature>
<keyword evidence="9" id="KW-1185">Reference proteome</keyword>
<keyword evidence="5 7" id="KW-1133">Transmembrane helix</keyword>
<evidence type="ECO:0008006" key="10">
    <source>
        <dbReference type="Google" id="ProtNLM"/>
    </source>
</evidence>
<comment type="subcellular location">
    <subcellularLocation>
        <location evidence="1">Membrane</location>
        <topology evidence="1">Multi-pass membrane protein</topology>
    </subcellularLocation>
</comment>
<dbReference type="PRINTS" id="PR01130">
    <property type="entry name" value="DERENTRNSPRT"/>
</dbReference>
<feature type="transmembrane region" description="Helical" evidence="7">
    <location>
        <begin position="26"/>
        <end position="50"/>
    </location>
</feature>
<organism evidence="8 9">
    <name type="scientific">Cylicocyclus nassatus</name>
    <name type="common">Nematode worm</name>
    <dbReference type="NCBI Taxonomy" id="53992"/>
    <lineage>
        <taxon>Eukaryota</taxon>
        <taxon>Metazoa</taxon>
        <taxon>Ecdysozoa</taxon>
        <taxon>Nematoda</taxon>
        <taxon>Chromadorea</taxon>
        <taxon>Rhabditida</taxon>
        <taxon>Rhabditina</taxon>
        <taxon>Rhabditomorpha</taxon>
        <taxon>Strongyloidea</taxon>
        <taxon>Strongylidae</taxon>
        <taxon>Cylicocyclus</taxon>
    </lineage>
</organism>
<feature type="transmembrane region" description="Helical" evidence="7">
    <location>
        <begin position="263"/>
        <end position="281"/>
    </location>
</feature>
<dbReference type="PIRSF" id="PIRSF016379">
    <property type="entry name" value="ENT"/>
    <property type="match status" value="1"/>
</dbReference>
<dbReference type="GO" id="GO:0005886">
    <property type="term" value="C:plasma membrane"/>
    <property type="evidence" value="ECO:0007669"/>
    <property type="project" value="TreeGrafter"/>
</dbReference>
<comment type="caution">
    <text evidence="8">The sequence shown here is derived from an EMBL/GenBank/DDBJ whole genome shotgun (WGS) entry which is preliminary data.</text>
</comment>
<evidence type="ECO:0000256" key="5">
    <source>
        <dbReference type="ARBA" id="ARBA00022989"/>
    </source>
</evidence>
<feature type="transmembrane region" description="Helical" evidence="7">
    <location>
        <begin position="301"/>
        <end position="325"/>
    </location>
</feature>
<dbReference type="Pfam" id="PF01733">
    <property type="entry name" value="Nucleoside_tran"/>
    <property type="match status" value="1"/>
</dbReference>
<feature type="transmembrane region" description="Helical" evidence="7">
    <location>
        <begin position="133"/>
        <end position="152"/>
    </location>
</feature>
<comment type="similarity">
    <text evidence="2">Belongs to the SLC29A/ENT transporter (TC 2.A.57) family.</text>
</comment>
<dbReference type="PANTHER" id="PTHR10332">
    <property type="entry name" value="EQUILIBRATIVE NUCLEOSIDE TRANSPORTER"/>
    <property type="match status" value="1"/>
</dbReference>
<feature type="transmembrane region" description="Helical" evidence="7">
    <location>
        <begin position="403"/>
        <end position="426"/>
    </location>
</feature>
<keyword evidence="4 7" id="KW-0812">Transmembrane</keyword>
<evidence type="ECO:0000256" key="1">
    <source>
        <dbReference type="ARBA" id="ARBA00004141"/>
    </source>
</evidence>
<sequence length="433" mass="48005">MSSEATKEKDGGTETQEETPIDKFHLVFIIFLLEGIAVLIPWNMFTTIAPNYYVEYWFTVDGNKTSYAKSFMSALGITAQIPNFSAALISTLQILGGPLMFRVAATLLSNCLCVTAILVLVISQNPSEDAMNWFYIVSLVIVLFLNASNGLFQNCVFGLVADFPAIYTNAFIVGQNICGVVITILAIIATSCLPTQYKTVTEIFFSICLGVLIICVISLVILTRSKFYHYYLERGNQARAVQQSSTPSFSQFVETFKGCWMQLANVTLIFFVTLSLCPAILVGITPSAKGQKWNSSIPKELYYQITVFLVFNIMALSGSTTANFIQIPGPRTLFYFVLARLLFIPYFMLCNYNVDDRVMPVIFENEWFFIIGHAILSYTNGYFSSLAMMYAPRIVPSPLAKTAGMLASLFLLSGILLGVAFTPVIITMVNSIP</sequence>
<reference evidence="8" key="1">
    <citation type="submission" date="2023-07" db="EMBL/GenBank/DDBJ databases">
        <authorList>
            <consortium name="CYATHOMIX"/>
        </authorList>
    </citation>
    <scope>NUCLEOTIDE SEQUENCE</scope>
    <source>
        <strain evidence="8">N/A</strain>
    </source>
</reference>
<evidence type="ECO:0000256" key="4">
    <source>
        <dbReference type="ARBA" id="ARBA00022692"/>
    </source>
</evidence>
<dbReference type="AlphaFoldDB" id="A0AA36MAB8"/>
<evidence type="ECO:0000256" key="2">
    <source>
        <dbReference type="ARBA" id="ARBA00007965"/>
    </source>
</evidence>
<evidence type="ECO:0000313" key="9">
    <source>
        <dbReference type="Proteomes" id="UP001176961"/>
    </source>
</evidence>
<keyword evidence="6 7" id="KW-0472">Membrane</keyword>
<proteinExistence type="inferred from homology"/>
<evidence type="ECO:0000256" key="6">
    <source>
        <dbReference type="ARBA" id="ARBA00023136"/>
    </source>
</evidence>
<dbReference type="InterPro" id="IPR002259">
    <property type="entry name" value="Eqnu_transpt"/>
</dbReference>
<keyword evidence="3" id="KW-0813">Transport</keyword>